<evidence type="ECO:0000256" key="1">
    <source>
        <dbReference type="ARBA" id="ARBA00007818"/>
    </source>
</evidence>
<dbReference type="PANTHER" id="PTHR12857:SF0">
    <property type="entry name" value="CXXC MOTIF CONTAINING ZINC BINDING PROTEIN"/>
    <property type="match status" value="1"/>
</dbReference>
<gene>
    <name evidence="5" type="ORF">GPM918_LOCUS19869</name>
    <name evidence="4" type="ORF">OVA965_LOCUS11553</name>
    <name evidence="7" type="ORF">SRO942_LOCUS19866</name>
    <name evidence="6" type="ORF">TMI583_LOCUS11554</name>
</gene>
<reference evidence="5" key="1">
    <citation type="submission" date="2021-02" db="EMBL/GenBank/DDBJ databases">
        <authorList>
            <person name="Nowell W R."/>
        </authorList>
    </citation>
    <scope>NUCLEOTIDE SEQUENCE</scope>
</reference>
<evidence type="ECO:0000313" key="8">
    <source>
        <dbReference type="Proteomes" id="UP000663829"/>
    </source>
</evidence>
<evidence type="ECO:0000256" key="2">
    <source>
        <dbReference type="ARBA" id="ARBA00022723"/>
    </source>
</evidence>
<dbReference type="Proteomes" id="UP000682733">
    <property type="component" value="Unassembled WGS sequence"/>
</dbReference>
<dbReference type="EMBL" id="CAJOBC010006133">
    <property type="protein sequence ID" value="CAF3888140.1"/>
    <property type="molecule type" value="Genomic_DNA"/>
</dbReference>
<accession>A0A814QV17</accession>
<keyword evidence="8" id="KW-1185">Reference proteome</keyword>
<dbReference type="InterPro" id="IPR008584">
    <property type="entry name" value="CXXC_Zn-binding_euk"/>
</dbReference>
<evidence type="ECO:0000313" key="4">
    <source>
        <dbReference type="EMBL" id="CAF0939312.1"/>
    </source>
</evidence>
<sequence>MVKIGLQIKATLENITNFRIESCNDFIWYLKLQCTHCKETSDMYHDINIQQSSAISGSRGEAHFIMKCKFCSYENSLNVDVIQPSVQYTADDSDRHIFKTIVVFDCRGIEPIDWQPGDGWTCEGIESETKFKNIDLSENKEWTDYDEKSKQPVSINDIEHKFIKVR</sequence>
<evidence type="ECO:0000313" key="6">
    <source>
        <dbReference type="EMBL" id="CAF3714666.1"/>
    </source>
</evidence>
<dbReference type="EMBL" id="CAJOBA010004493">
    <property type="protein sequence ID" value="CAF3714666.1"/>
    <property type="molecule type" value="Genomic_DNA"/>
</dbReference>
<dbReference type="PANTHER" id="PTHR12857">
    <property type="entry name" value="CXXC MOTIF CONTAINING ZINC BINDING PROTEIN"/>
    <property type="match status" value="1"/>
</dbReference>
<protein>
    <recommendedName>
        <fullName evidence="9">DUF866 domain-containing protein</fullName>
    </recommendedName>
</protein>
<dbReference type="SUPFAM" id="SSF141678">
    <property type="entry name" value="MAL13P1.257-like"/>
    <property type="match status" value="1"/>
</dbReference>
<evidence type="ECO:0008006" key="9">
    <source>
        <dbReference type="Google" id="ProtNLM"/>
    </source>
</evidence>
<keyword evidence="2" id="KW-0479">Metal-binding</keyword>
<proteinExistence type="inferred from homology"/>
<keyword evidence="3" id="KW-0862">Zinc</keyword>
<evidence type="ECO:0000256" key="3">
    <source>
        <dbReference type="ARBA" id="ARBA00022833"/>
    </source>
</evidence>
<dbReference type="Proteomes" id="UP000663829">
    <property type="component" value="Unassembled WGS sequence"/>
</dbReference>
<dbReference type="GO" id="GO:0008270">
    <property type="term" value="F:zinc ion binding"/>
    <property type="evidence" value="ECO:0007669"/>
    <property type="project" value="TreeGrafter"/>
</dbReference>
<comment type="similarity">
    <text evidence="1">Belongs to the UPF0587 family.</text>
</comment>
<name>A0A814QV17_9BILA</name>
<evidence type="ECO:0000313" key="5">
    <source>
        <dbReference type="EMBL" id="CAF1124648.1"/>
    </source>
</evidence>
<evidence type="ECO:0000313" key="7">
    <source>
        <dbReference type="EMBL" id="CAF3888140.1"/>
    </source>
</evidence>
<organism evidence="5 8">
    <name type="scientific">Didymodactylos carnosus</name>
    <dbReference type="NCBI Taxonomy" id="1234261"/>
    <lineage>
        <taxon>Eukaryota</taxon>
        <taxon>Metazoa</taxon>
        <taxon>Spiralia</taxon>
        <taxon>Gnathifera</taxon>
        <taxon>Rotifera</taxon>
        <taxon>Eurotatoria</taxon>
        <taxon>Bdelloidea</taxon>
        <taxon>Philodinida</taxon>
        <taxon>Philodinidae</taxon>
        <taxon>Didymodactylos</taxon>
    </lineage>
</organism>
<comment type="caution">
    <text evidence="5">The sequence shown here is derived from an EMBL/GenBank/DDBJ whole genome shotgun (WGS) entry which is preliminary data.</text>
</comment>
<dbReference type="Pfam" id="PF05907">
    <property type="entry name" value="CXXC_Zn-b_euk"/>
    <property type="match status" value="1"/>
</dbReference>
<dbReference type="Proteomes" id="UP000681722">
    <property type="component" value="Unassembled WGS sequence"/>
</dbReference>
<dbReference type="Proteomes" id="UP000677228">
    <property type="component" value="Unassembled WGS sequence"/>
</dbReference>
<dbReference type="OrthoDB" id="10248838at2759"/>
<dbReference type="EMBL" id="CAJNOQ010006133">
    <property type="protein sequence ID" value="CAF1124648.1"/>
    <property type="molecule type" value="Genomic_DNA"/>
</dbReference>
<dbReference type="AlphaFoldDB" id="A0A814QV17"/>
<dbReference type="EMBL" id="CAJNOK010004489">
    <property type="protein sequence ID" value="CAF0939312.1"/>
    <property type="molecule type" value="Genomic_DNA"/>
</dbReference>